<organism evidence="2 3">
    <name type="scientific">Actinoplanes sichuanensis</name>
    <dbReference type="NCBI Taxonomy" id="512349"/>
    <lineage>
        <taxon>Bacteria</taxon>
        <taxon>Bacillati</taxon>
        <taxon>Actinomycetota</taxon>
        <taxon>Actinomycetes</taxon>
        <taxon>Micromonosporales</taxon>
        <taxon>Micromonosporaceae</taxon>
        <taxon>Actinoplanes</taxon>
    </lineage>
</organism>
<dbReference type="RefSeq" id="WP_317788748.1">
    <property type="nucleotide sequence ID" value="NZ_AP028461.1"/>
</dbReference>
<reference evidence="3" key="1">
    <citation type="journal article" date="2019" name="Int. J. Syst. Evol. Microbiol.">
        <title>The Global Catalogue of Microorganisms (GCM) 10K type strain sequencing project: providing services to taxonomists for standard genome sequencing and annotation.</title>
        <authorList>
            <consortium name="The Broad Institute Genomics Platform"/>
            <consortium name="The Broad Institute Genome Sequencing Center for Infectious Disease"/>
            <person name="Wu L."/>
            <person name="Ma J."/>
        </authorList>
    </citation>
    <scope>NUCLEOTIDE SEQUENCE [LARGE SCALE GENOMIC DNA]</scope>
    <source>
        <strain evidence="3">CCM 7526</strain>
    </source>
</reference>
<keyword evidence="3" id="KW-1185">Reference proteome</keyword>
<name>A0ABW4ACQ5_9ACTN</name>
<evidence type="ECO:0008006" key="4">
    <source>
        <dbReference type="Google" id="ProtNLM"/>
    </source>
</evidence>
<feature type="compositionally biased region" description="Basic and acidic residues" evidence="1">
    <location>
        <begin position="88"/>
        <end position="100"/>
    </location>
</feature>
<dbReference type="Proteomes" id="UP001597183">
    <property type="component" value="Unassembled WGS sequence"/>
</dbReference>
<evidence type="ECO:0000313" key="3">
    <source>
        <dbReference type="Proteomes" id="UP001597183"/>
    </source>
</evidence>
<feature type="region of interest" description="Disordered" evidence="1">
    <location>
        <begin position="88"/>
        <end position="142"/>
    </location>
</feature>
<protein>
    <recommendedName>
        <fullName evidence="4">C2H2-type domain-containing protein</fullName>
    </recommendedName>
</protein>
<comment type="caution">
    <text evidence="2">The sequence shown here is derived from an EMBL/GenBank/DDBJ whole genome shotgun (WGS) entry which is preliminary data.</text>
</comment>
<evidence type="ECO:0000313" key="2">
    <source>
        <dbReference type="EMBL" id="MFD1368452.1"/>
    </source>
</evidence>
<dbReference type="EMBL" id="JBHTMK010000037">
    <property type="protein sequence ID" value="MFD1368452.1"/>
    <property type="molecule type" value="Genomic_DNA"/>
</dbReference>
<proteinExistence type="predicted"/>
<gene>
    <name evidence="2" type="ORF">ACFQ5G_24130</name>
</gene>
<feature type="compositionally biased region" description="Pro residues" evidence="1">
    <location>
        <begin position="112"/>
        <end position="127"/>
    </location>
</feature>
<accession>A0ABW4ACQ5</accession>
<feature type="compositionally biased region" description="Low complexity" evidence="1">
    <location>
        <begin position="128"/>
        <end position="137"/>
    </location>
</feature>
<sequence length="252" mass="28200">MASVLDQATANVRRRRRRALQRWLERHPTARVAARGGRWAWRRRDRVAAAARWTGRGFKATEANAIDCGYCGRSVPVADAERHIERHNRAAERDANRTDPRQPATRRKPSPRPRPATDPAPARPAPRPTASTGRTATVATQETIALSRAARTIGEMDPRTAWDLDAELAGMATAMLTLAENVGQWVERLDVMRVDPRVTGPTADAIAQFAEASGTFSRSRLVFRRLYAAQFEAAETNVRQIRRDDFWNQQAA</sequence>
<evidence type="ECO:0000256" key="1">
    <source>
        <dbReference type="SAM" id="MobiDB-lite"/>
    </source>
</evidence>